<proteinExistence type="predicted"/>
<gene>
    <name evidence="1" type="ORF">RBWH47_01052</name>
</gene>
<accession>F2ANT7</accession>
<dbReference type="AlphaFoldDB" id="F2ANT7"/>
<dbReference type="EMBL" id="AFAR01000075">
    <property type="protein sequence ID" value="EGF28605.1"/>
    <property type="molecule type" value="Genomic_DNA"/>
</dbReference>
<name>F2ANT7_RHOBT</name>
<dbReference type="Proteomes" id="UP000006222">
    <property type="component" value="Unassembled WGS sequence"/>
</dbReference>
<dbReference type="PATRIC" id="fig|991778.3.peg.1428"/>
<reference evidence="1 2" key="1">
    <citation type="journal article" date="2013" name="Mar. Genomics">
        <title>Expression of sulfatases in Rhodopirellula baltica and the diversity of sulfatases in the genus Rhodopirellula.</title>
        <authorList>
            <person name="Wegner C.E."/>
            <person name="Richter-Heitmann T."/>
            <person name="Klindworth A."/>
            <person name="Klockow C."/>
            <person name="Richter M."/>
            <person name="Achstetter T."/>
            <person name="Glockner F.O."/>
            <person name="Harder J."/>
        </authorList>
    </citation>
    <scope>NUCLEOTIDE SEQUENCE [LARGE SCALE GENOMIC DNA]</scope>
    <source>
        <strain evidence="1 2">WH47</strain>
    </source>
</reference>
<sequence length="90" mass="9872">MRAVATETTMERRSLKRCRSRYFCKRQLALAMKCFAVNQDRGLSAGICSRIETVTGQSKSLPGHGASPFPLGSIGCKQPVWILALQGTQI</sequence>
<evidence type="ECO:0000313" key="1">
    <source>
        <dbReference type="EMBL" id="EGF28605.1"/>
    </source>
</evidence>
<protein>
    <submittedName>
        <fullName evidence="1">Uncharacterized protein</fullName>
    </submittedName>
</protein>
<organism evidence="1 2">
    <name type="scientific">Rhodopirellula baltica WH47</name>
    <dbReference type="NCBI Taxonomy" id="991778"/>
    <lineage>
        <taxon>Bacteria</taxon>
        <taxon>Pseudomonadati</taxon>
        <taxon>Planctomycetota</taxon>
        <taxon>Planctomycetia</taxon>
        <taxon>Pirellulales</taxon>
        <taxon>Pirellulaceae</taxon>
        <taxon>Rhodopirellula</taxon>
    </lineage>
</organism>
<comment type="caution">
    <text evidence="1">The sequence shown here is derived from an EMBL/GenBank/DDBJ whole genome shotgun (WGS) entry which is preliminary data.</text>
</comment>
<evidence type="ECO:0000313" key="2">
    <source>
        <dbReference type="Proteomes" id="UP000006222"/>
    </source>
</evidence>